<protein>
    <submittedName>
        <fullName evidence="1">Uncharacterized protein</fullName>
    </submittedName>
</protein>
<dbReference type="EMBL" id="CCBN010000018">
    <property type="protein sequence ID" value="CDO57034.1"/>
    <property type="molecule type" value="Genomic_DNA"/>
</dbReference>
<evidence type="ECO:0000313" key="1">
    <source>
        <dbReference type="EMBL" id="CDO57034.1"/>
    </source>
</evidence>
<accession>A0A0J9XHY2</accession>
<gene>
    <name evidence="1" type="ORF">BN980_GECA18s01236g</name>
</gene>
<dbReference type="Proteomes" id="UP000242525">
    <property type="component" value="Unassembled WGS sequence"/>
</dbReference>
<sequence>MFQTFRTFRTIASTPTNTAPGSVIFNKYAKQHTLVLGPGQHVSMNATSYITTHHQVSPYYAIMSVAAGSIVQVISDVWPLKSADNNKKKKPALLFSKSIEGMGLSRPGIMVQPGDVLFIDAARECVPEHVAYRASSSKEIPHITLQPGETFTITIA</sequence>
<proteinExistence type="predicted"/>
<comment type="caution">
    <text evidence="1">The sequence shown here is derived from an EMBL/GenBank/DDBJ whole genome shotgun (WGS) entry which is preliminary data.</text>
</comment>
<dbReference type="AlphaFoldDB" id="A0A0J9XHY2"/>
<evidence type="ECO:0000313" key="2">
    <source>
        <dbReference type="Proteomes" id="UP000242525"/>
    </source>
</evidence>
<organism evidence="1 2">
    <name type="scientific">Geotrichum candidum</name>
    <name type="common">Oospora lactis</name>
    <name type="synonym">Dipodascus geotrichum</name>
    <dbReference type="NCBI Taxonomy" id="1173061"/>
    <lineage>
        <taxon>Eukaryota</taxon>
        <taxon>Fungi</taxon>
        <taxon>Dikarya</taxon>
        <taxon>Ascomycota</taxon>
        <taxon>Saccharomycotina</taxon>
        <taxon>Dipodascomycetes</taxon>
        <taxon>Dipodascales</taxon>
        <taxon>Dipodascaceae</taxon>
        <taxon>Geotrichum</taxon>
    </lineage>
</organism>
<keyword evidence="2" id="KW-1185">Reference proteome</keyword>
<reference evidence="1" key="1">
    <citation type="submission" date="2014-03" db="EMBL/GenBank/DDBJ databases">
        <authorList>
            <person name="Casaregola S."/>
        </authorList>
    </citation>
    <scope>NUCLEOTIDE SEQUENCE [LARGE SCALE GENOMIC DNA]</scope>
    <source>
        <strain evidence="1">CLIB 918</strain>
    </source>
</reference>
<name>A0A0J9XHY2_GEOCN</name>